<proteinExistence type="predicted"/>
<evidence type="ECO:0000256" key="1">
    <source>
        <dbReference type="SAM" id="MobiDB-lite"/>
    </source>
</evidence>
<keyword evidence="3" id="KW-1185">Reference proteome</keyword>
<evidence type="ECO:0000313" key="2">
    <source>
        <dbReference type="EMBL" id="CAG4945407.1"/>
    </source>
</evidence>
<feature type="compositionally biased region" description="Polar residues" evidence="1">
    <location>
        <begin position="21"/>
        <end position="48"/>
    </location>
</feature>
<comment type="caution">
    <text evidence="2">The sequence shown here is derived from an EMBL/GenBank/DDBJ whole genome shotgun (WGS) entry which is preliminary data.</text>
</comment>
<protein>
    <submittedName>
        <fullName evidence="2">(apollo) hypothetical protein</fullName>
    </submittedName>
</protein>
<sequence>MAISTYFDECVSHSRKEGNLSYHSNNRSPVSVASVSEKLQTAPTQASERVNESKIDHEMVRAGSEEEQQGRVAMTRSPEHQCSPVYYGNNIINQAETDIKNGKIASFSDIVRKDGEWKEP</sequence>
<feature type="region of interest" description="Disordered" evidence="1">
    <location>
        <begin position="61"/>
        <end position="80"/>
    </location>
</feature>
<organism evidence="2 3">
    <name type="scientific">Parnassius apollo</name>
    <name type="common">Apollo butterfly</name>
    <name type="synonym">Papilio apollo</name>
    <dbReference type="NCBI Taxonomy" id="110799"/>
    <lineage>
        <taxon>Eukaryota</taxon>
        <taxon>Metazoa</taxon>
        <taxon>Ecdysozoa</taxon>
        <taxon>Arthropoda</taxon>
        <taxon>Hexapoda</taxon>
        <taxon>Insecta</taxon>
        <taxon>Pterygota</taxon>
        <taxon>Neoptera</taxon>
        <taxon>Endopterygota</taxon>
        <taxon>Lepidoptera</taxon>
        <taxon>Glossata</taxon>
        <taxon>Ditrysia</taxon>
        <taxon>Papilionoidea</taxon>
        <taxon>Papilionidae</taxon>
        <taxon>Parnassiinae</taxon>
        <taxon>Parnassini</taxon>
        <taxon>Parnassius</taxon>
        <taxon>Parnassius</taxon>
    </lineage>
</organism>
<evidence type="ECO:0000313" key="3">
    <source>
        <dbReference type="Proteomes" id="UP000691718"/>
    </source>
</evidence>
<dbReference type="EMBL" id="CAJQZP010000208">
    <property type="protein sequence ID" value="CAG4945407.1"/>
    <property type="molecule type" value="Genomic_DNA"/>
</dbReference>
<gene>
    <name evidence="2" type="ORF">PAPOLLO_LOCUS3068</name>
</gene>
<reference evidence="2" key="1">
    <citation type="submission" date="2021-04" db="EMBL/GenBank/DDBJ databases">
        <authorList>
            <person name="Tunstrom K."/>
        </authorList>
    </citation>
    <scope>NUCLEOTIDE SEQUENCE</scope>
</reference>
<name>A0A8S3W7H7_PARAO</name>
<accession>A0A8S3W7H7</accession>
<dbReference type="AlphaFoldDB" id="A0A8S3W7H7"/>
<feature type="region of interest" description="Disordered" evidence="1">
    <location>
        <begin position="15"/>
        <end position="54"/>
    </location>
</feature>
<dbReference type="Proteomes" id="UP000691718">
    <property type="component" value="Unassembled WGS sequence"/>
</dbReference>